<evidence type="ECO:0000313" key="3">
    <source>
        <dbReference type="Proteomes" id="UP000467841"/>
    </source>
</evidence>
<dbReference type="Proteomes" id="UP000467841">
    <property type="component" value="Unassembled WGS sequence"/>
</dbReference>
<evidence type="ECO:0000313" key="2">
    <source>
        <dbReference type="EMBL" id="CAA7045656.1"/>
    </source>
</evidence>
<accession>A0A6D2JNY4</accession>
<gene>
    <name evidence="2" type="ORF">MERR_LOCUS32891</name>
</gene>
<comment type="caution">
    <text evidence="2">The sequence shown here is derived from an EMBL/GenBank/DDBJ whole genome shotgun (WGS) entry which is preliminary data.</text>
</comment>
<dbReference type="EMBL" id="CACVBM020001328">
    <property type="protein sequence ID" value="CAA7045656.1"/>
    <property type="molecule type" value="Genomic_DNA"/>
</dbReference>
<feature type="domain" description="Retrotransposon Copia-like N-terminal" evidence="1">
    <location>
        <begin position="38"/>
        <end position="62"/>
    </location>
</feature>
<dbReference type="Pfam" id="PF14244">
    <property type="entry name" value="Retrotran_gag_3"/>
    <property type="match status" value="1"/>
</dbReference>
<organism evidence="2 3">
    <name type="scientific">Microthlaspi erraticum</name>
    <dbReference type="NCBI Taxonomy" id="1685480"/>
    <lineage>
        <taxon>Eukaryota</taxon>
        <taxon>Viridiplantae</taxon>
        <taxon>Streptophyta</taxon>
        <taxon>Embryophyta</taxon>
        <taxon>Tracheophyta</taxon>
        <taxon>Spermatophyta</taxon>
        <taxon>Magnoliopsida</taxon>
        <taxon>eudicotyledons</taxon>
        <taxon>Gunneridae</taxon>
        <taxon>Pentapetalae</taxon>
        <taxon>rosids</taxon>
        <taxon>malvids</taxon>
        <taxon>Brassicales</taxon>
        <taxon>Brassicaceae</taxon>
        <taxon>Coluteocarpeae</taxon>
        <taxon>Microthlaspi</taxon>
    </lineage>
</organism>
<dbReference type="InterPro" id="IPR029472">
    <property type="entry name" value="Copia-like_N"/>
</dbReference>
<evidence type="ECO:0000259" key="1">
    <source>
        <dbReference type="Pfam" id="PF14244"/>
    </source>
</evidence>
<name>A0A6D2JNY4_9BRAS</name>
<proteinExistence type="predicted"/>
<sequence>MAAPPQYLDQYENPYFLHSFRSCRIDSRLRSSSICADFHSWRRSVRMALNVRNKLGFIDGTFRNLLQIIAMPALGHANILARFKQDDAPRVFEIEQRLGCLQQGSMDVSSFYTELMTLWEEYKNYIELPVCTCGRCECNAGCFMGIVATTEQSYEVLDGIE</sequence>
<protein>
    <recommendedName>
        <fullName evidence="1">Retrotransposon Copia-like N-terminal domain-containing protein</fullName>
    </recommendedName>
</protein>
<dbReference type="PANTHER" id="PTHR37610">
    <property type="entry name" value="CCHC-TYPE DOMAIN-CONTAINING PROTEIN"/>
    <property type="match status" value="1"/>
</dbReference>
<reference evidence="2" key="1">
    <citation type="submission" date="2020-01" db="EMBL/GenBank/DDBJ databases">
        <authorList>
            <person name="Mishra B."/>
        </authorList>
    </citation>
    <scope>NUCLEOTIDE SEQUENCE [LARGE SCALE GENOMIC DNA]</scope>
</reference>
<keyword evidence="3" id="KW-1185">Reference proteome</keyword>
<dbReference type="AlphaFoldDB" id="A0A6D2JNY4"/>
<dbReference type="OrthoDB" id="5544992at2759"/>
<dbReference type="PANTHER" id="PTHR37610:SF97">
    <property type="entry name" value="RETROTRANSPOSON GAG DOMAIN-CONTAINING PROTEIN"/>
    <property type="match status" value="1"/>
</dbReference>